<evidence type="ECO:0000313" key="3">
    <source>
        <dbReference type="Proteomes" id="UP000652761"/>
    </source>
</evidence>
<dbReference type="AlphaFoldDB" id="A0A843XCG9"/>
<sequence>MCSHLLGSHFSRFPVLHRHWGSAEARGRSGSGGGAAAAARGSASPARTSGCEGRRISSDLQRRSGGEAIQWKLCIDKVEFRCVVPELTSSKMRITNGEDIDRMVDMHISLGAKVMNVEVIIHGEEELISTRLSSVHSYGSNSQLSTLEGMSSQEGRRRADLWCY</sequence>
<evidence type="ECO:0000256" key="1">
    <source>
        <dbReference type="SAM" id="MobiDB-lite"/>
    </source>
</evidence>
<comment type="caution">
    <text evidence="2">The sequence shown here is derived from an EMBL/GenBank/DDBJ whole genome shotgun (WGS) entry which is preliminary data.</text>
</comment>
<accession>A0A843XCG9</accession>
<feature type="compositionally biased region" description="Low complexity" evidence="1">
    <location>
        <begin position="36"/>
        <end position="50"/>
    </location>
</feature>
<proteinExistence type="predicted"/>
<dbReference type="Proteomes" id="UP000652761">
    <property type="component" value="Unassembled WGS sequence"/>
</dbReference>
<protein>
    <submittedName>
        <fullName evidence="2">Uncharacterized protein</fullName>
    </submittedName>
</protein>
<evidence type="ECO:0000313" key="2">
    <source>
        <dbReference type="EMBL" id="MQM16960.1"/>
    </source>
</evidence>
<feature type="region of interest" description="Disordered" evidence="1">
    <location>
        <begin position="24"/>
        <end position="53"/>
    </location>
</feature>
<organism evidence="2 3">
    <name type="scientific">Colocasia esculenta</name>
    <name type="common">Wild taro</name>
    <name type="synonym">Arum esculentum</name>
    <dbReference type="NCBI Taxonomy" id="4460"/>
    <lineage>
        <taxon>Eukaryota</taxon>
        <taxon>Viridiplantae</taxon>
        <taxon>Streptophyta</taxon>
        <taxon>Embryophyta</taxon>
        <taxon>Tracheophyta</taxon>
        <taxon>Spermatophyta</taxon>
        <taxon>Magnoliopsida</taxon>
        <taxon>Liliopsida</taxon>
        <taxon>Araceae</taxon>
        <taxon>Aroideae</taxon>
        <taxon>Colocasieae</taxon>
        <taxon>Colocasia</taxon>
    </lineage>
</organism>
<gene>
    <name evidence="2" type="ORF">Taro_049923</name>
</gene>
<reference evidence="2" key="1">
    <citation type="submission" date="2017-07" db="EMBL/GenBank/DDBJ databases">
        <title>Taro Niue Genome Assembly and Annotation.</title>
        <authorList>
            <person name="Atibalentja N."/>
            <person name="Keating K."/>
            <person name="Fields C.J."/>
        </authorList>
    </citation>
    <scope>NUCLEOTIDE SEQUENCE</scope>
    <source>
        <strain evidence="2">Niue_2</strain>
        <tissue evidence="2">Leaf</tissue>
    </source>
</reference>
<name>A0A843XCG9_COLES</name>
<keyword evidence="3" id="KW-1185">Reference proteome</keyword>
<dbReference type="EMBL" id="NMUH01007266">
    <property type="protein sequence ID" value="MQM16960.1"/>
    <property type="molecule type" value="Genomic_DNA"/>
</dbReference>